<feature type="compositionally biased region" description="Basic and acidic residues" evidence="1">
    <location>
        <begin position="30"/>
        <end position="43"/>
    </location>
</feature>
<dbReference type="Gene3D" id="1.25.40.10">
    <property type="entry name" value="Tetratricopeptide repeat domain"/>
    <property type="match status" value="1"/>
</dbReference>
<feature type="compositionally biased region" description="Basic and acidic residues" evidence="1">
    <location>
        <begin position="9"/>
        <end position="20"/>
    </location>
</feature>
<feature type="region of interest" description="Disordered" evidence="1">
    <location>
        <begin position="1"/>
        <end position="87"/>
    </location>
</feature>
<dbReference type="InterPro" id="IPR011990">
    <property type="entry name" value="TPR-like_helical_dom_sf"/>
</dbReference>
<organism evidence="2 3">
    <name type="scientific">Saitozyma podzolica</name>
    <dbReference type="NCBI Taxonomy" id="1890683"/>
    <lineage>
        <taxon>Eukaryota</taxon>
        <taxon>Fungi</taxon>
        <taxon>Dikarya</taxon>
        <taxon>Basidiomycota</taxon>
        <taxon>Agaricomycotina</taxon>
        <taxon>Tremellomycetes</taxon>
        <taxon>Tremellales</taxon>
        <taxon>Trimorphomycetaceae</taxon>
        <taxon>Saitozyma</taxon>
    </lineage>
</organism>
<proteinExistence type="predicted"/>
<keyword evidence="3" id="KW-1185">Reference proteome</keyword>
<gene>
    <name evidence="2" type="ORF">EHS25_006839</name>
</gene>
<evidence type="ECO:0000313" key="3">
    <source>
        <dbReference type="Proteomes" id="UP000279259"/>
    </source>
</evidence>
<dbReference type="SUPFAM" id="SSF48452">
    <property type="entry name" value="TPR-like"/>
    <property type="match status" value="1"/>
</dbReference>
<evidence type="ECO:0008006" key="4">
    <source>
        <dbReference type="Google" id="ProtNLM"/>
    </source>
</evidence>
<name>A0A427XRE4_9TREE</name>
<dbReference type="OrthoDB" id="1872379at2759"/>
<evidence type="ECO:0000313" key="2">
    <source>
        <dbReference type="EMBL" id="RSH81482.1"/>
    </source>
</evidence>
<dbReference type="EMBL" id="RSCD01000030">
    <property type="protein sequence ID" value="RSH81482.1"/>
    <property type="molecule type" value="Genomic_DNA"/>
</dbReference>
<dbReference type="AlphaFoldDB" id="A0A427XRE4"/>
<dbReference type="STRING" id="1890683.A0A427XRE4"/>
<comment type="caution">
    <text evidence="2">The sequence shown here is derived from an EMBL/GenBank/DDBJ whole genome shotgun (WGS) entry which is preliminary data.</text>
</comment>
<feature type="compositionally biased region" description="Acidic residues" evidence="1">
    <location>
        <begin position="60"/>
        <end position="71"/>
    </location>
</feature>
<protein>
    <recommendedName>
        <fullName evidence="4">Tetratricopeptide repeat protein 1</fullName>
    </recommendedName>
</protein>
<dbReference type="PANTHER" id="PTHR46014:SF1">
    <property type="entry name" value="TETRATRICOPEPTIDE REPEAT PROTEIN 1"/>
    <property type="match status" value="1"/>
</dbReference>
<evidence type="ECO:0000256" key="1">
    <source>
        <dbReference type="SAM" id="MobiDB-lite"/>
    </source>
</evidence>
<dbReference type="Proteomes" id="UP000279259">
    <property type="component" value="Unassembled WGS sequence"/>
</dbReference>
<accession>A0A427XRE4</accession>
<dbReference type="InterPro" id="IPR052769">
    <property type="entry name" value="TPR_domain_protein"/>
</dbReference>
<reference evidence="2 3" key="1">
    <citation type="submission" date="2018-11" db="EMBL/GenBank/DDBJ databases">
        <title>Genome sequence of Saitozyma podzolica DSM 27192.</title>
        <authorList>
            <person name="Aliyu H."/>
            <person name="Gorte O."/>
            <person name="Ochsenreither K."/>
        </authorList>
    </citation>
    <scope>NUCLEOTIDE SEQUENCE [LARGE SCALE GENOMIC DNA]</scope>
    <source>
        <strain evidence="2 3">DSM 27192</strain>
    </source>
</reference>
<dbReference type="PANTHER" id="PTHR46014">
    <property type="entry name" value="TETRATRICOPEPTIDE REPEAT PROTEIN 1"/>
    <property type="match status" value="1"/>
</dbReference>
<sequence length="352" mass="39012">MTPDIDHEDFDKLPRFDARAFDPPAWANEPKFRWDTDEPKLGESSRSAATPRAEVSSEAVLDEPEEEDEAWEDAKEDLGVDPETGDFTNDELRKLLTRAIELKAQGNSHFTSKPPSHASAVEAYKSALAVLPPCPRKEATPQIKPKHVGSVIEEVTDEQAEEIIAAEQEKEHPNAEQQERDRLEEDIRDCTKACWSNLAACHLAMVSGSVKGLADMQGDNKDAVEACTEALKVDPHHVKALQRRATANERLSTWSSLTSAKEGKCCVMCFADGADYEFLLKLLPASLQAAGIRRSLAELAPRIQAQQDKEKDEMMAKLKELGNGLLGKFGLSTDMFKFDAQPGGGYNMRFER</sequence>